<dbReference type="InterPro" id="IPR041679">
    <property type="entry name" value="DNA2/NAM7-like_C"/>
</dbReference>
<dbReference type="Pfam" id="PF00929">
    <property type="entry name" value="RNase_T"/>
    <property type="match status" value="1"/>
</dbReference>
<dbReference type="Gene3D" id="3.10.620.30">
    <property type="match status" value="1"/>
</dbReference>
<feature type="domain" description="Exonuclease" evidence="3">
    <location>
        <begin position="11"/>
        <end position="177"/>
    </location>
</feature>
<dbReference type="InterPro" id="IPR013520">
    <property type="entry name" value="Ribonucl_H"/>
</dbReference>
<comment type="caution">
    <text evidence="4">The sequence shown here is derived from an EMBL/GenBank/DDBJ whole genome shotgun (WGS) entry which is preliminary data.</text>
</comment>
<dbReference type="Pfam" id="PF13086">
    <property type="entry name" value="AAA_11"/>
    <property type="match status" value="1"/>
</dbReference>
<dbReference type="InterPro" id="IPR036420">
    <property type="entry name" value="BRCT_dom_sf"/>
</dbReference>
<dbReference type="FunFam" id="3.30.420.10:FF:000045">
    <property type="entry name" value="3'-5' exonuclease DinG"/>
    <property type="match status" value="1"/>
</dbReference>
<dbReference type="InterPro" id="IPR025103">
    <property type="entry name" value="DUF4011"/>
</dbReference>
<sequence>MFRAGRGCIGVYAVVDLETTGLSPQRNRIVELAIVLVDKHGEIERRWCTLLNPERDLGAQHIHGISASDVLYAPTFSQVAGHVSDMLSSRIFVAHNITFDLGFMHAEYGRIGYTVPVPRQHGLCTMELAGTYLPGSGRTLADCCAAAGIEPAPWHAAEADALAAALLLSHYIRLGRSNGNGELGGIPHAWPAIDGAPVQPVKRGAASKHAAKHFLARISEHLPRHAEMPNADAYLTVLDQALLDRHISVTEADALLDVAAELELSRAAVEQLHDVYLTDLARAALADGVVTDNEREDLVAVAWLLGLADASVDDALSAARDMAEPESGHGRFELRPGDGVVFTGQMELSRDEWKRRAALHGLRPEDAVTSSTTMMVAADTDTMSGKARRARELGVPIIDEATFARMLERRLSGSPDEISVASGLPDPLADEERVEPQSLITIDAEAASILSYPMAHNQVPVVNRVTVSGATTTIRGAKMRMEIRDADGVLGTSQDRLVDLDASGPSVLTDLDLTVDPAAMLQVEEQRPAAIRLALYDDGSPLAERQIQVTMLAAHQWRTEPVSLALEMLAAFVMPNHPAVAQLVSEASDILERRTGRASVDGYQGGPERVDAIAQAIYEAMQARGIRYSEPPASWSDVGQKIRTPSEVLEDRVGTCLDLVVVMAAALEQAGVRPLLWIVDGHAFLGYWREEHALDGAASADAGDAVNLMHLGMIRLVETTAVTASDGAVPFAATHQTPAATYLTGDLSSVIGITDVRQARLAGIVPLPARVRDAGGSVTVVEYRAAEHATPAPARAEQRPEQSTSTGPAVPQRIQAWKNSLLDLSLRNRLINFTERTALELAVPDGHLPMVEDMLHEGTAVQLLPSDQFDSIHYERGARAGRDLPADHLAGMLSAKRATYTDVSSAAYRTRMRNLAYKARTIIEETGANNLYLALGSLVWTLDGRDLRSPLVLVPVRLTTLSRQTVYRIELDDSGTSTPNYCLLEKLRQRHGMEIPGLAEPSEDGAGIDLDAAFDAMRVALAERRLPFHVEPTAHLAILQFSKFRLWKDLDEHWQELSKSPLVSHLVKSPMDPFEDPCAFDAEQVDLDQVAERCPVPGDASQLEAVATAVGGATFVLEGPPGTGKSQTITNLLIRAVAEGKRVLFVAEKRAALDVVKGRLDRVGMTSFSLDLHDKGSKPAAVRAQIKQALEHSVAVDWQGLSAREQELRSARRTLDRYARYLHEENAAGLSLYSAHTQRLAMDSSVPALHVPRELLTSSAADTVAEIRHVLNGLPEVADVARPRPHHPWGFIDSPQAGSIDVAAVRDAVLELDAAVDSIPATGPLADVVRAVRTMDDLVVLAAFASAPHRSLEVLDQVPSPQWESAAAAFTQQLAQFAATHTPALGPVTAAALDLPLPDIHARAQAAAASGFFGRKKRLVAVRDELEGVMRRGGSVKPKQLPALTEALLRVQAAVQGLAADAATVPGILLPATWNPLTDEGRDLVDEQLNWLRWVGGAIRERADGDPSGEFILALRQALKSNPFSSAESELAVRLRDATSRLADVCLIEDSGLAAWSGGDGLVARWQQTRDGRDTASPEMWSLRRWLDLLAHVEPLRVTGMMDARRALLSGAVDADDAVQAFERGIAESSVEERRAATGLVDFDAHGHERAISRFTTAAGAVRNAMSDATPAHVIRARPFDPETSLGRVGELRREIGKQRRGLSVRKLMEKYGDLVAGAMPCVLVSPDSLARFFPPRAAQFDLVVFDEASQIRVADAIGAIGRAKSVVVVGDSKQMPPTSFAEPSTPGDDDESMAEGAVEDEESILSECVQARVTQQWLSWHYRSQDESLIAFSNHQYYENKLSTFPAPSALGSADHGVTLERVDGHFHRTGKGKLLRTNPVEAEAVVAEIQRRFDASSDAAPSVGVVTFNQQQRAYIEALIRDSDDPRLAEALDGSDEEGLFVKNLENVQGDERDVILFSTAFSVNDRGVLPLNFGPLNRAGGERRLNVAITRARRRVIVFSSFDPSQLRAEETSSVGIKHLRAYLDMAEQGTATLPNNPYAATVADRHAEDIAARLRDRGLAVITNVGLSDFKVDISVASADAPEHALLAVLLDGPAWAARRTVGDRDGLPSEVLVQLLHWPAVERVWLPAWLDGPDAVVDRLVRAVDDVLSGTRRESNDNDENSFGPAEPSAPANPEPARPSTNEFNVVDEAVEWRAEAEPAIASPIASAAVVDSEPRSSLPAEPGALPGQSTYVPWTPRILGTVETLDGLGRSAASNNAVAAVLEQVIEAEGPVHIDRLVKLVASAFGLSKVHASRRDAILQQLPKRYMPDSAESVAWPGSLDYRTWTGFRASVDGDERKFDHVSLREMINAMAALCTQSAGMLEPELKREAMNIFGGRRMTERVSERLDRAIELGLSSGRLERGPDELIVA</sequence>
<dbReference type="GO" id="GO:0004527">
    <property type="term" value="F:exonuclease activity"/>
    <property type="evidence" value="ECO:0007669"/>
    <property type="project" value="UniProtKB-KW"/>
</dbReference>
<keyword evidence="1" id="KW-0269">Exonuclease</keyword>
<dbReference type="InterPro" id="IPR047187">
    <property type="entry name" value="SF1_C_Upf1"/>
</dbReference>
<gene>
    <name evidence="4" type="ORF">DPM12_09225</name>
</gene>
<dbReference type="SUPFAM" id="SSF52540">
    <property type="entry name" value="P-loop containing nucleoside triphosphate hydrolases"/>
    <property type="match status" value="1"/>
</dbReference>
<evidence type="ECO:0000313" key="4">
    <source>
        <dbReference type="EMBL" id="RAW15421.1"/>
    </source>
</evidence>
<dbReference type="InterPro" id="IPR036397">
    <property type="entry name" value="RNaseH_sf"/>
</dbReference>
<dbReference type="CDD" id="cd18808">
    <property type="entry name" value="SF1_C_Upf1"/>
    <property type="match status" value="1"/>
</dbReference>
<dbReference type="CDD" id="cd06127">
    <property type="entry name" value="DEDDh"/>
    <property type="match status" value="1"/>
</dbReference>
<dbReference type="PANTHER" id="PTHR10887:SF495">
    <property type="entry name" value="HELICASE SENATAXIN ISOFORM X1-RELATED"/>
    <property type="match status" value="1"/>
</dbReference>
<feature type="region of interest" description="Disordered" evidence="2">
    <location>
        <begin position="1774"/>
        <end position="1796"/>
    </location>
</feature>
<dbReference type="Gene3D" id="3.30.420.10">
    <property type="entry name" value="Ribonuclease H-like superfamily/Ribonuclease H"/>
    <property type="match status" value="1"/>
</dbReference>
<dbReference type="InterPro" id="IPR041677">
    <property type="entry name" value="DNA2/NAM7_AAA_11"/>
</dbReference>
<feature type="region of interest" description="Disordered" evidence="2">
    <location>
        <begin position="2156"/>
        <end position="2186"/>
    </location>
</feature>
<keyword evidence="1" id="KW-0540">Nuclease</keyword>
<keyword evidence="5" id="KW-1185">Reference proteome</keyword>
<dbReference type="Pfam" id="PF18741">
    <property type="entry name" value="MTES_1575"/>
    <property type="match status" value="1"/>
</dbReference>
<evidence type="ECO:0000313" key="5">
    <source>
        <dbReference type="Proteomes" id="UP000250462"/>
    </source>
</evidence>
<dbReference type="SMART" id="SM00479">
    <property type="entry name" value="EXOIII"/>
    <property type="match status" value="1"/>
</dbReference>
<dbReference type="Gene3D" id="3.40.50.10190">
    <property type="entry name" value="BRCT domain"/>
    <property type="match status" value="1"/>
</dbReference>
<dbReference type="SUPFAM" id="SSF53098">
    <property type="entry name" value="Ribonuclease H-like"/>
    <property type="match status" value="1"/>
</dbReference>
<dbReference type="InterPro" id="IPR045055">
    <property type="entry name" value="DNA2/NAM7-like"/>
</dbReference>
<evidence type="ECO:0000256" key="2">
    <source>
        <dbReference type="SAM" id="MobiDB-lite"/>
    </source>
</evidence>
<dbReference type="InterPro" id="IPR027417">
    <property type="entry name" value="P-loop_NTPase"/>
</dbReference>
<protein>
    <submittedName>
        <fullName evidence="4">DNA helicase</fullName>
    </submittedName>
</protein>
<dbReference type="GO" id="GO:0003676">
    <property type="term" value="F:nucleic acid binding"/>
    <property type="evidence" value="ECO:0007669"/>
    <property type="project" value="InterPro"/>
</dbReference>
<dbReference type="SUPFAM" id="SSF52113">
    <property type="entry name" value="BRCT domain"/>
    <property type="match status" value="1"/>
</dbReference>
<dbReference type="GO" id="GO:0004386">
    <property type="term" value="F:helicase activity"/>
    <property type="evidence" value="ECO:0007669"/>
    <property type="project" value="UniProtKB-KW"/>
</dbReference>
<keyword evidence="4" id="KW-0547">Nucleotide-binding</keyword>
<reference evidence="4 5" key="1">
    <citation type="submission" date="2018-06" db="EMBL/GenBank/DDBJ databases">
        <title>Phytoactinopolyspora halophila sp. nov., a novel halophilic actinomycete isolated from a saline soil in China.</title>
        <authorList>
            <person name="Tang S.-K."/>
        </authorList>
    </citation>
    <scope>NUCLEOTIDE SEQUENCE [LARGE SCALE GENOMIC DNA]</scope>
    <source>
        <strain evidence="4 5">YIM 96934</strain>
    </source>
</reference>
<dbReference type="Gene3D" id="3.40.50.300">
    <property type="entry name" value="P-loop containing nucleotide triphosphate hydrolases"/>
    <property type="match status" value="3"/>
</dbReference>
<dbReference type="Pfam" id="PF13087">
    <property type="entry name" value="AAA_12"/>
    <property type="match status" value="1"/>
</dbReference>
<organism evidence="4 5">
    <name type="scientific">Phytoactinopolyspora halophila</name>
    <dbReference type="NCBI Taxonomy" id="1981511"/>
    <lineage>
        <taxon>Bacteria</taxon>
        <taxon>Bacillati</taxon>
        <taxon>Actinomycetota</taxon>
        <taxon>Actinomycetes</taxon>
        <taxon>Jiangellales</taxon>
        <taxon>Jiangellaceae</taxon>
        <taxon>Phytoactinopolyspora</taxon>
    </lineage>
</organism>
<dbReference type="InterPro" id="IPR021754">
    <property type="entry name" value="DUF3320"/>
</dbReference>
<evidence type="ECO:0000256" key="1">
    <source>
        <dbReference type="ARBA" id="ARBA00022839"/>
    </source>
</evidence>
<dbReference type="Pfam" id="PF13195">
    <property type="entry name" value="DUF4011"/>
    <property type="match status" value="1"/>
</dbReference>
<dbReference type="Pfam" id="PF11784">
    <property type="entry name" value="DUF3320"/>
    <property type="match status" value="1"/>
</dbReference>
<dbReference type="InterPro" id="IPR049468">
    <property type="entry name" value="Restrct_endonuc-II-like_dom"/>
</dbReference>
<evidence type="ECO:0000259" key="3">
    <source>
        <dbReference type="SMART" id="SM00479"/>
    </source>
</evidence>
<dbReference type="CDD" id="cd17748">
    <property type="entry name" value="BRCT_DNA_ligase_like"/>
    <property type="match status" value="1"/>
</dbReference>
<keyword evidence="4" id="KW-0067">ATP-binding</keyword>
<dbReference type="Proteomes" id="UP000250462">
    <property type="component" value="Unassembled WGS sequence"/>
</dbReference>
<keyword evidence="1" id="KW-0378">Hydrolase</keyword>
<dbReference type="InterPro" id="IPR012337">
    <property type="entry name" value="RNaseH-like_sf"/>
</dbReference>
<keyword evidence="4" id="KW-0347">Helicase</keyword>
<proteinExistence type="predicted"/>
<name>A0A329QTQ9_9ACTN</name>
<dbReference type="PANTHER" id="PTHR10887">
    <property type="entry name" value="DNA2/NAM7 HELICASE FAMILY"/>
    <property type="match status" value="1"/>
</dbReference>
<accession>A0A329QTQ9</accession>
<dbReference type="EMBL" id="QMIG01000006">
    <property type="protein sequence ID" value="RAW15421.1"/>
    <property type="molecule type" value="Genomic_DNA"/>
</dbReference>
<feature type="region of interest" description="Disordered" evidence="2">
    <location>
        <begin position="788"/>
        <end position="812"/>
    </location>
</feature>